<evidence type="ECO:0000256" key="1">
    <source>
        <dbReference type="ARBA" id="ARBA00022441"/>
    </source>
</evidence>
<gene>
    <name evidence="4" type="ORF">AGLY_013735</name>
</gene>
<dbReference type="SMART" id="SM00225">
    <property type="entry name" value="BTB"/>
    <property type="match status" value="1"/>
</dbReference>
<feature type="domain" description="BTB" evidence="3">
    <location>
        <begin position="118"/>
        <end position="187"/>
    </location>
</feature>
<dbReference type="CDD" id="cd14733">
    <property type="entry name" value="BACK"/>
    <property type="match status" value="1"/>
</dbReference>
<dbReference type="InterPro" id="IPR000210">
    <property type="entry name" value="BTB/POZ_dom"/>
</dbReference>
<name>A0A6G0T7B7_APHGL</name>
<reference evidence="4 5" key="1">
    <citation type="submission" date="2019-08" db="EMBL/GenBank/DDBJ databases">
        <title>The genome of the soybean aphid Biotype 1, its phylome, world population structure and adaptation to the North American continent.</title>
        <authorList>
            <person name="Giordano R."/>
            <person name="Donthu R.K."/>
            <person name="Hernandez A.G."/>
            <person name="Wright C.L."/>
            <person name="Zimin A.V."/>
        </authorList>
    </citation>
    <scope>NUCLEOTIDE SEQUENCE [LARGE SCALE GENOMIC DNA]</scope>
    <source>
        <tissue evidence="4">Whole aphids</tissue>
    </source>
</reference>
<dbReference type="AlphaFoldDB" id="A0A6G0T7B7"/>
<dbReference type="Gene3D" id="3.30.710.10">
    <property type="entry name" value="Potassium Channel Kv1.1, Chain A"/>
    <property type="match status" value="1"/>
</dbReference>
<keyword evidence="1" id="KW-0880">Kelch repeat</keyword>
<dbReference type="SUPFAM" id="SSF54695">
    <property type="entry name" value="POZ domain"/>
    <property type="match status" value="1"/>
</dbReference>
<dbReference type="PROSITE" id="PS50097">
    <property type="entry name" value="BTB"/>
    <property type="match status" value="1"/>
</dbReference>
<sequence length="320" mass="36772">MNRDINIDTAADMQENQINIQLSHLGNSIEPIVDFQESTTLRNKNEHFGRKSLAMNSSSINTAMETSNQNSSKSNRIPLTGIYSDEDNEIALTSKGLNYKGINDEPYLRLMQLDESTMDVSLVVNNQKLNAHKAVLASKSDYFDRMFDSYFKERFEDKIEINITDVSFEILSTLDLLISSNIFLLDEIQNVCVNYIKKIIDTENCIKMKDFANTLGLNDLYSLCMSYIVKNFRLLKILSPSFNYSQARIELVSYRENLVGPLLFLDKSSLVLLDSHILKYRSKYTPTIKFNQISIYERGDRNLKYWLAKSLNLALTINIV</sequence>
<organism evidence="4 5">
    <name type="scientific">Aphis glycines</name>
    <name type="common">Soybean aphid</name>
    <dbReference type="NCBI Taxonomy" id="307491"/>
    <lineage>
        <taxon>Eukaryota</taxon>
        <taxon>Metazoa</taxon>
        <taxon>Ecdysozoa</taxon>
        <taxon>Arthropoda</taxon>
        <taxon>Hexapoda</taxon>
        <taxon>Insecta</taxon>
        <taxon>Pterygota</taxon>
        <taxon>Neoptera</taxon>
        <taxon>Paraneoptera</taxon>
        <taxon>Hemiptera</taxon>
        <taxon>Sternorrhyncha</taxon>
        <taxon>Aphidomorpha</taxon>
        <taxon>Aphidoidea</taxon>
        <taxon>Aphididae</taxon>
        <taxon>Aphidini</taxon>
        <taxon>Aphis</taxon>
        <taxon>Aphis</taxon>
    </lineage>
</organism>
<dbReference type="Proteomes" id="UP000475862">
    <property type="component" value="Unassembled WGS sequence"/>
</dbReference>
<dbReference type="InterPro" id="IPR011333">
    <property type="entry name" value="SKP1/BTB/POZ_sf"/>
</dbReference>
<dbReference type="PANTHER" id="PTHR45632">
    <property type="entry name" value="LD33804P"/>
    <property type="match status" value="1"/>
</dbReference>
<evidence type="ECO:0000259" key="3">
    <source>
        <dbReference type="PROSITE" id="PS50097"/>
    </source>
</evidence>
<protein>
    <recommendedName>
        <fullName evidence="3">BTB domain-containing protein</fullName>
    </recommendedName>
</protein>
<evidence type="ECO:0000313" key="5">
    <source>
        <dbReference type="Proteomes" id="UP000475862"/>
    </source>
</evidence>
<keyword evidence="2" id="KW-0677">Repeat</keyword>
<evidence type="ECO:0000313" key="4">
    <source>
        <dbReference type="EMBL" id="KAE9527087.1"/>
    </source>
</evidence>
<accession>A0A6G0T7B7</accession>
<proteinExistence type="predicted"/>
<dbReference type="Pfam" id="PF00651">
    <property type="entry name" value="BTB"/>
    <property type="match status" value="1"/>
</dbReference>
<keyword evidence="5" id="KW-1185">Reference proteome</keyword>
<evidence type="ECO:0000256" key="2">
    <source>
        <dbReference type="ARBA" id="ARBA00022737"/>
    </source>
</evidence>
<comment type="caution">
    <text evidence="4">The sequence shown here is derived from an EMBL/GenBank/DDBJ whole genome shotgun (WGS) entry which is preliminary data.</text>
</comment>
<dbReference type="PANTHER" id="PTHR45632:SF3">
    <property type="entry name" value="KELCH-LIKE PROTEIN 32"/>
    <property type="match status" value="1"/>
</dbReference>
<dbReference type="EMBL" id="VYZN01000054">
    <property type="protein sequence ID" value="KAE9527087.1"/>
    <property type="molecule type" value="Genomic_DNA"/>
</dbReference>
<dbReference type="OrthoDB" id="10249567at2759"/>